<evidence type="ECO:0000313" key="2">
    <source>
        <dbReference type="EMBL" id="EUA30605.1"/>
    </source>
</evidence>
<dbReference type="PATRIC" id="fig|1299334.3.peg.6537"/>
<proteinExistence type="predicted"/>
<dbReference type="InterPro" id="IPR042099">
    <property type="entry name" value="ANL_N_sf"/>
</dbReference>
<name>X8AIA5_MYCXE</name>
<gene>
    <name evidence="2" type="ORF">I553_4862</name>
</gene>
<sequence length="155" mass="16828">MTSLDNALARLWTADDDADMLQQDGRWVCWGQVRRLAERIDRELGAAGCGRGGRVAVVLSNRMESVATLIALFRAERILVTVSPLQPPHRLSADLATTGASYVLAPTSFGRRTHSAKPSPNWARSAGVLTATRLSCGLRRAASHAMVTQRSQSRC</sequence>
<dbReference type="Gene3D" id="3.40.50.12780">
    <property type="entry name" value="N-terminal domain of ligase-like"/>
    <property type="match status" value="1"/>
</dbReference>
<protein>
    <submittedName>
        <fullName evidence="2">AMP-binding enzyme family protein</fullName>
    </submittedName>
</protein>
<reference evidence="2" key="1">
    <citation type="submission" date="2014-01" db="EMBL/GenBank/DDBJ databases">
        <authorList>
            <person name="Brown-Elliot B."/>
            <person name="Wallace R."/>
            <person name="Lenaerts A."/>
            <person name="Ordway D."/>
            <person name="DeGroote M.A."/>
            <person name="Parker T."/>
            <person name="Sizemore C."/>
            <person name="Tallon L.J."/>
            <person name="Sadzewicz L.K."/>
            <person name="Sengamalay N."/>
            <person name="Fraser C.M."/>
            <person name="Hine E."/>
            <person name="Shefchek K.A."/>
            <person name="Das S.P."/>
            <person name="Tettelin H."/>
        </authorList>
    </citation>
    <scope>NUCLEOTIDE SEQUENCE [LARGE SCALE GENOMIC DNA]</scope>
    <source>
        <strain evidence="2">4042</strain>
    </source>
</reference>
<dbReference type="SUPFAM" id="SSF56801">
    <property type="entry name" value="Acetyl-CoA synthetase-like"/>
    <property type="match status" value="1"/>
</dbReference>
<dbReference type="EMBL" id="JAOB01000060">
    <property type="protein sequence ID" value="EUA30605.1"/>
    <property type="molecule type" value="Genomic_DNA"/>
</dbReference>
<dbReference type="Pfam" id="PF00501">
    <property type="entry name" value="AMP-binding"/>
    <property type="match status" value="1"/>
</dbReference>
<feature type="domain" description="AMP-dependent synthetase/ligase" evidence="1">
    <location>
        <begin position="17"/>
        <end position="117"/>
    </location>
</feature>
<dbReference type="InterPro" id="IPR000873">
    <property type="entry name" value="AMP-dep_synth/lig_dom"/>
</dbReference>
<organism evidence="2">
    <name type="scientific">Mycobacterium xenopi 4042</name>
    <dbReference type="NCBI Taxonomy" id="1299334"/>
    <lineage>
        <taxon>Bacteria</taxon>
        <taxon>Bacillati</taxon>
        <taxon>Actinomycetota</taxon>
        <taxon>Actinomycetes</taxon>
        <taxon>Mycobacteriales</taxon>
        <taxon>Mycobacteriaceae</taxon>
        <taxon>Mycobacterium</taxon>
    </lineage>
</organism>
<dbReference type="AlphaFoldDB" id="X8AIA5"/>
<evidence type="ECO:0000259" key="1">
    <source>
        <dbReference type="Pfam" id="PF00501"/>
    </source>
</evidence>
<accession>X8AIA5</accession>
<comment type="caution">
    <text evidence="2">The sequence shown here is derived from an EMBL/GenBank/DDBJ whole genome shotgun (WGS) entry which is preliminary data.</text>
</comment>